<dbReference type="RefSeq" id="WP_149837702.1">
    <property type="nucleotide sequence ID" value="NZ_VUOC01000002.1"/>
</dbReference>
<evidence type="ECO:0000313" key="2">
    <source>
        <dbReference type="Proteomes" id="UP000324611"/>
    </source>
</evidence>
<protein>
    <submittedName>
        <fullName evidence="1">Uncharacterized protein</fullName>
    </submittedName>
</protein>
<dbReference type="AlphaFoldDB" id="A0A5B2VX97"/>
<reference evidence="1 2" key="2">
    <citation type="submission" date="2019-09" db="EMBL/GenBank/DDBJ databases">
        <authorList>
            <person name="Jin C."/>
        </authorList>
    </citation>
    <scope>NUCLEOTIDE SEQUENCE [LARGE SCALE GENOMIC DNA]</scope>
    <source>
        <strain evidence="1 2">BN140078</strain>
    </source>
</reference>
<organism evidence="1 2">
    <name type="scientific">Chitinophaga agrisoli</name>
    <dbReference type="NCBI Taxonomy" id="2607653"/>
    <lineage>
        <taxon>Bacteria</taxon>
        <taxon>Pseudomonadati</taxon>
        <taxon>Bacteroidota</taxon>
        <taxon>Chitinophagia</taxon>
        <taxon>Chitinophagales</taxon>
        <taxon>Chitinophagaceae</taxon>
        <taxon>Chitinophaga</taxon>
    </lineage>
</organism>
<dbReference type="EMBL" id="VUOC01000002">
    <property type="protein sequence ID" value="KAA2242826.1"/>
    <property type="molecule type" value="Genomic_DNA"/>
</dbReference>
<reference evidence="1 2" key="1">
    <citation type="submission" date="2019-09" db="EMBL/GenBank/DDBJ databases">
        <title>Chitinophaga ginsengihumi sp. nov., isolated from soil of ginseng rhizosphere.</title>
        <authorList>
            <person name="Lee J."/>
        </authorList>
    </citation>
    <scope>NUCLEOTIDE SEQUENCE [LARGE SCALE GENOMIC DNA]</scope>
    <source>
        <strain evidence="1 2">BN140078</strain>
    </source>
</reference>
<name>A0A5B2VX97_9BACT</name>
<comment type="caution">
    <text evidence="1">The sequence shown here is derived from an EMBL/GenBank/DDBJ whole genome shotgun (WGS) entry which is preliminary data.</text>
</comment>
<proteinExistence type="predicted"/>
<dbReference type="PROSITE" id="PS51257">
    <property type="entry name" value="PROKAR_LIPOPROTEIN"/>
    <property type="match status" value="1"/>
</dbReference>
<dbReference type="Proteomes" id="UP000324611">
    <property type="component" value="Unassembled WGS sequence"/>
</dbReference>
<evidence type="ECO:0000313" key="1">
    <source>
        <dbReference type="EMBL" id="KAA2242826.1"/>
    </source>
</evidence>
<gene>
    <name evidence="1" type="ORF">F0L74_09870</name>
</gene>
<keyword evidence="2" id="KW-1185">Reference proteome</keyword>
<sequence>MKQILFVLPLFLASCSIKPKEVSQMSTEAFTIAKVFVKAKLATPATADFPHVPDRVDYLGDSLFRIVSYVDAQNRMGATIRTSYGATVHYKGGDWSNVNNWELLNFSSK</sequence>
<accession>A0A5B2VX97</accession>